<dbReference type="InterPro" id="IPR041707">
    <property type="entry name" value="Pus3-like"/>
</dbReference>
<dbReference type="PANTHER" id="PTHR11142">
    <property type="entry name" value="PSEUDOURIDYLATE SYNTHASE"/>
    <property type="match status" value="1"/>
</dbReference>
<dbReference type="InterPro" id="IPR020095">
    <property type="entry name" value="PsdUridine_synth_TruA_C"/>
</dbReference>
<evidence type="ECO:0000313" key="6">
    <source>
        <dbReference type="Proteomes" id="UP001497644"/>
    </source>
</evidence>
<sequence>MAKVMKRAIKKCTREQLELFDKSELIDKILQLEAHNEQLRALITKTNSKSEKKEMPDRVRKPFDFSRYHKRHILLKFYYLGWDYHGFTVQEDNNDTIEHHLFTALLKSCCIESRESANYHRCGRTDKGVSSFSQVISLDIRSRLEPENQDSLSEELPYCKILNRLLPKNIRCIAWCPVSSNFSARFDCKYRTYKYFFPKSNLDIDAMDKSIKYTVGDHDFRNICKMDVANGVINFKRTIIDAKVSISNQNIEKVTGYDMCELEITSQAFLWHQIRCLMGILLLVGQRKEEPEIILKLLDIETCPQKPQYNMAHEVPLNLWYCDYEGVEWFIDKNELINTIKTLQQDWALNTIKSTMIKNMLTKLENLVNCANTDFQSDCLLLGVRSKIYQPLMKREMCESLENKIKHYEKKRKFEVIHSNVT</sequence>
<dbReference type="SUPFAM" id="SSF55120">
    <property type="entry name" value="Pseudouridine synthase"/>
    <property type="match status" value="1"/>
</dbReference>
<dbReference type="EMBL" id="OZ034826">
    <property type="protein sequence ID" value="CAL1681365.1"/>
    <property type="molecule type" value="Genomic_DNA"/>
</dbReference>
<evidence type="ECO:0000313" key="5">
    <source>
        <dbReference type="EMBL" id="CAL1681365.1"/>
    </source>
</evidence>
<keyword evidence="3" id="KW-0413">Isomerase</keyword>
<accession>A0AAV2NPX0</accession>
<dbReference type="FunFam" id="3.30.70.580:FF:000007">
    <property type="entry name" value="tRNA pseudouridine synthase"/>
    <property type="match status" value="1"/>
</dbReference>
<dbReference type="InterPro" id="IPR020097">
    <property type="entry name" value="PsdUridine_synth_TruA_a/b_dom"/>
</dbReference>
<dbReference type="Gene3D" id="3.30.70.660">
    <property type="entry name" value="Pseudouridine synthase I, catalytic domain, C-terminal subdomain"/>
    <property type="match status" value="1"/>
</dbReference>
<gene>
    <name evidence="5" type="ORF">LPLAT_LOCUS7409</name>
</gene>
<dbReference type="CDD" id="cd02569">
    <property type="entry name" value="PseudoU_synth_ScPus3"/>
    <property type="match status" value="1"/>
</dbReference>
<dbReference type="NCBIfam" id="TIGR00071">
    <property type="entry name" value="hisT_truA"/>
    <property type="match status" value="1"/>
</dbReference>
<dbReference type="Pfam" id="PF01416">
    <property type="entry name" value="PseudoU_synth_1"/>
    <property type="match status" value="1"/>
</dbReference>
<proteinExistence type="inferred from homology"/>
<evidence type="ECO:0000259" key="4">
    <source>
        <dbReference type="Pfam" id="PF01416"/>
    </source>
</evidence>
<dbReference type="InterPro" id="IPR020094">
    <property type="entry name" value="TruA/RsuA/RluB/E/F_N"/>
</dbReference>
<dbReference type="HAMAP" id="MF_00171">
    <property type="entry name" value="TruA"/>
    <property type="match status" value="1"/>
</dbReference>
<reference evidence="5" key="1">
    <citation type="submission" date="2024-04" db="EMBL/GenBank/DDBJ databases">
        <authorList>
            <consortium name="Molecular Ecology Group"/>
        </authorList>
    </citation>
    <scope>NUCLEOTIDE SEQUENCE</scope>
</reference>
<dbReference type="InterPro" id="IPR001406">
    <property type="entry name" value="PsdUridine_synth_TruA"/>
</dbReference>
<comment type="similarity">
    <text evidence="1">Belongs to the tRNA pseudouridine synthase TruA family.</text>
</comment>
<evidence type="ECO:0000256" key="2">
    <source>
        <dbReference type="ARBA" id="ARBA00022694"/>
    </source>
</evidence>
<dbReference type="GO" id="GO:0005737">
    <property type="term" value="C:cytoplasm"/>
    <property type="evidence" value="ECO:0007669"/>
    <property type="project" value="TreeGrafter"/>
</dbReference>
<dbReference type="Gene3D" id="3.30.70.580">
    <property type="entry name" value="Pseudouridine synthase I, catalytic domain, N-terminal subdomain"/>
    <property type="match status" value="1"/>
</dbReference>
<protein>
    <recommendedName>
        <fullName evidence="4">Pseudouridine synthase I TruA alpha/beta domain-containing protein</fullName>
    </recommendedName>
</protein>
<dbReference type="GO" id="GO:0005634">
    <property type="term" value="C:nucleus"/>
    <property type="evidence" value="ECO:0007669"/>
    <property type="project" value="TreeGrafter"/>
</dbReference>
<dbReference type="Proteomes" id="UP001497644">
    <property type="component" value="Chromosome 3"/>
</dbReference>
<dbReference type="InterPro" id="IPR020103">
    <property type="entry name" value="PsdUridine_synth_cat_dom_sf"/>
</dbReference>
<organism evidence="5 6">
    <name type="scientific">Lasius platythorax</name>
    <dbReference type="NCBI Taxonomy" id="488582"/>
    <lineage>
        <taxon>Eukaryota</taxon>
        <taxon>Metazoa</taxon>
        <taxon>Ecdysozoa</taxon>
        <taxon>Arthropoda</taxon>
        <taxon>Hexapoda</taxon>
        <taxon>Insecta</taxon>
        <taxon>Pterygota</taxon>
        <taxon>Neoptera</taxon>
        <taxon>Endopterygota</taxon>
        <taxon>Hymenoptera</taxon>
        <taxon>Apocrita</taxon>
        <taxon>Aculeata</taxon>
        <taxon>Formicoidea</taxon>
        <taxon>Formicidae</taxon>
        <taxon>Formicinae</taxon>
        <taxon>Lasius</taxon>
        <taxon>Lasius</taxon>
    </lineage>
</organism>
<keyword evidence="2" id="KW-0819">tRNA processing</keyword>
<dbReference type="GO" id="GO:0031119">
    <property type="term" value="P:tRNA pseudouridine synthesis"/>
    <property type="evidence" value="ECO:0007669"/>
    <property type="project" value="TreeGrafter"/>
</dbReference>
<evidence type="ECO:0000256" key="1">
    <source>
        <dbReference type="ARBA" id="ARBA00009375"/>
    </source>
</evidence>
<feature type="domain" description="Pseudouridine synthase I TruA alpha/beta" evidence="4">
    <location>
        <begin position="212"/>
        <end position="325"/>
    </location>
</feature>
<dbReference type="GO" id="GO:0003723">
    <property type="term" value="F:RNA binding"/>
    <property type="evidence" value="ECO:0007669"/>
    <property type="project" value="InterPro"/>
</dbReference>
<dbReference type="PANTHER" id="PTHR11142:SF5">
    <property type="entry name" value="TRNA PSEUDOURIDINE(38_39) SYNTHASE"/>
    <property type="match status" value="1"/>
</dbReference>
<dbReference type="AlphaFoldDB" id="A0AAV2NPX0"/>
<name>A0AAV2NPX0_9HYME</name>
<dbReference type="GO" id="GO:1990481">
    <property type="term" value="P:mRNA pseudouridine synthesis"/>
    <property type="evidence" value="ECO:0007669"/>
    <property type="project" value="TreeGrafter"/>
</dbReference>
<keyword evidence="6" id="KW-1185">Reference proteome</keyword>
<dbReference type="GO" id="GO:0009982">
    <property type="term" value="F:pseudouridine synthase activity"/>
    <property type="evidence" value="ECO:0007669"/>
    <property type="project" value="InterPro"/>
</dbReference>
<evidence type="ECO:0000256" key="3">
    <source>
        <dbReference type="ARBA" id="ARBA00023235"/>
    </source>
</evidence>